<protein>
    <submittedName>
        <fullName evidence="1">Uncharacterized protein</fullName>
    </submittedName>
</protein>
<sequence length="161" mass="18560">MGKKLLWSILTIFISINIYTVSFATERTTNNNYNLMMPEDNSVTSENTILLSGKSKVGSNINIYVYNRRYSSSINKCVKTPVFTKELIVGELERFNVELELPIGRNKIITKINNNDQNYTLTKTINVTNDYIAKKYIENLNVLESKNTKKILKAIARRNRK</sequence>
<accession>A0A845QUJ0</accession>
<gene>
    <name evidence="1" type="ORF">D3Z33_06675</name>
</gene>
<evidence type="ECO:0000313" key="2">
    <source>
        <dbReference type="Proteomes" id="UP000467132"/>
    </source>
</evidence>
<evidence type="ECO:0000313" key="1">
    <source>
        <dbReference type="EMBL" id="NBI06547.1"/>
    </source>
</evidence>
<organism evidence="1 2">
    <name type="scientific">Senegalia massiliensis</name>
    <dbReference type="NCBI Taxonomy" id="1720316"/>
    <lineage>
        <taxon>Bacteria</taxon>
        <taxon>Bacillati</taxon>
        <taxon>Bacillota</taxon>
        <taxon>Clostridia</taxon>
        <taxon>Eubacteriales</taxon>
        <taxon>Clostridiaceae</taxon>
        <taxon>Senegalia</taxon>
    </lineage>
</organism>
<dbReference type="AlphaFoldDB" id="A0A845QUJ0"/>
<name>A0A845QUJ0_9CLOT</name>
<dbReference type="Proteomes" id="UP000467132">
    <property type="component" value="Unassembled WGS sequence"/>
</dbReference>
<comment type="caution">
    <text evidence="1">The sequence shown here is derived from an EMBL/GenBank/DDBJ whole genome shotgun (WGS) entry which is preliminary data.</text>
</comment>
<proteinExistence type="predicted"/>
<keyword evidence="2" id="KW-1185">Reference proteome</keyword>
<dbReference type="EMBL" id="QXXA01000006">
    <property type="protein sequence ID" value="NBI06547.1"/>
    <property type="molecule type" value="Genomic_DNA"/>
</dbReference>
<dbReference type="RefSeq" id="WP_160197021.1">
    <property type="nucleotide sequence ID" value="NZ_QXXA01000006.1"/>
</dbReference>
<reference evidence="1 2" key="1">
    <citation type="submission" date="2018-08" db="EMBL/GenBank/DDBJ databases">
        <title>Murine metabolic-syndrome-specific gut microbial biobank.</title>
        <authorList>
            <person name="Liu C."/>
        </authorList>
    </citation>
    <scope>NUCLEOTIDE SEQUENCE [LARGE SCALE GENOMIC DNA]</scope>
    <source>
        <strain evidence="1 2">583</strain>
    </source>
</reference>